<comment type="caution">
    <text evidence="2">The sequence shown here is derived from an EMBL/GenBank/DDBJ whole genome shotgun (WGS) entry which is preliminary data.</text>
</comment>
<gene>
    <name evidence="2" type="ORF">DERYTH_LOCUS20</name>
</gene>
<dbReference type="Gene3D" id="3.40.50.620">
    <property type="entry name" value="HUPs"/>
    <property type="match status" value="1"/>
</dbReference>
<evidence type="ECO:0000259" key="1">
    <source>
        <dbReference type="Pfam" id="PF01467"/>
    </source>
</evidence>
<dbReference type="Pfam" id="PF01467">
    <property type="entry name" value="CTP_transf_like"/>
    <property type="match status" value="1"/>
</dbReference>
<dbReference type="GO" id="GO:0000309">
    <property type="term" value="F:nicotinamide-nucleotide adenylyltransferase activity"/>
    <property type="evidence" value="ECO:0007669"/>
    <property type="project" value="TreeGrafter"/>
</dbReference>
<dbReference type="InterPro" id="IPR014729">
    <property type="entry name" value="Rossmann-like_a/b/a_fold"/>
</dbReference>
<dbReference type="PANTHER" id="PTHR12039:SF0">
    <property type="entry name" value="NICOTINAMIDE-NUCLEOTIDE ADENYLYLTRANSFERASE"/>
    <property type="match status" value="1"/>
</dbReference>
<proteinExistence type="predicted"/>
<dbReference type="GO" id="GO:0004515">
    <property type="term" value="F:nicotinate-nucleotide adenylyltransferase activity"/>
    <property type="evidence" value="ECO:0007669"/>
    <property type="project" value="TreeGrafter"/>
</dbReference>
<evidence type="ECO:0000313" key="2">
    <source>
        <dbReference type="EMBL" id="CAG8443282.1"/>
    </source>
</evidence>
<dbReference type="GO" id="GO:0009435">
    <property type="term" value="P:NAD+ biosynthetic process"/>
    <property type="evidence" value="ECO:0007669"/>
    <property type="project" value="TreeGrafter"/>
</dbReference>
<evidence type="ECO:0000313" key="3">
    <source>
        <dbReference type="Proteomes" id="UP000789405"/>
    </source>
</evidence>
<keyword evidence="3" id="KW-1185">Reference proteome</keyword>
<dbReference type="OrthoDB" id="422187at2759"/>
<reference evidence="2" key="1">
    <citation type="submission" date="2021-06" db="EMBL/GenBank/DDBJ databases">
        <authorList>
            <person name="Kallberg Y."/>
            <person name="Tangrot J."/>
            <person name="Rosling A."/>
        </authorList>
    </citation>
    <scope>NUCLEOTIDE SEQUENCE</scope>
    <source>
        <strain evidence="2">MA453B</strain>
    </source>
</reference>
<organism evidence="2 3">
    <name type="scientific">Dentiscutata erythropus</name>
    <dbReference type="NCBI Taxonomy" id="1348616"/>
    <lineage>
        <taxon>Eukaryota</taxon>
        <taxon>Fungi</taxon>
        <taxon>Fungi incertae sedis</taxon>
        <taxon>Mucoromycota</taxon>
        <taxon>Glomeromycotina</taxon>
        <taxon>Glomeromycetes</taxon>
        <taxon>Diversisporales</taxon>
        <taxon>Gigasporaceae</taxon>
        <taxon>Dentiscutata</taxon>
    </lineage>
</organism>
<protein>
    <submittedName>
        <fullName evidence="2">1112_t:CDS:1</fullName>
    </submittedName>
</protein>
<dbReference type="PANTHER" id="PTHR12039">
    <property type="entry name" value="NICOTINAMIDE MONONUCLEOTIDE ADENYLYLTRANSFERASE"/>
    <property type="match status" value="1"/>
</dbReference>
<feature type="domain" description="Cytidyltransferase-like" evidence="1">
    <location>
        <begin position="33"/>
        <end position="154"/>
    </location>
</feature>
<dbReference type="SUPFAM" id="SSF52374">
    <property type="entry name" value="Nucleotidylyl transferase"/>
    <property type="match status" value="1"/>
</dbReference>
<dbReference type="AlphaFoldDB" id="A0A9N8YRK9"/>
<sequence>MNSQKNEFIPIDKLLENLENLKNESLEPLAVLLACGSYNPIHKFHVEIFKITKTYLEKEKICKVVIGYISPSPQLYLDEKYPKEAIPLKHRIEMIKLAIKESSESSWLDYTAWESSSPKNIKAIVDYHEIIKNLSEFLNKNVKQELKGRKLEVIYLCGLDEILKTERNGLNDLEDYKIAIVERHLKDSRTTSTSMLCKTTGFIITYCKSEDNSGTKVCIRFADYSAIWKLIIVIYTSYY</sequence>
<accession>A0A9N8YRK9</accession>
<dbReference type="InterPro" id="IPR051182">
    <property type="entry name" value="Euk_NMN_adenylyltrnsfrase"/>
</dbReference>
<dbReference type="InterPro" id="IPR004821">
    <property type="entry name" value="Cyt_trans-like"/>
</dbReference>
<name>A0A9N8YRK9_9GLOM</name>
<dbReference type="Proteomes" id="UP000789405">
    <property type="component" value="Unassembled WGS sequence"/>
</dbReference>
<dbReference type="EMBL" id="CAJVPY010000003">
    <property type="protein sequence ID" value="CAG8443282.1"/>
    <property type="molecule type" value="Genomic_DNA"/>
</dbReference>